<evidence type="ECO:0000259" key="12">
    <source>
        <dbReference type="Pfam" id="PF24419"/>
    </source>
</evidence>
<name>A0AAW2IA48_9NEOP</name>
<organism evidence="14">
    <name type="scientific">Menopon gallinae</name>
    <name type="common">poultry shaft louse</name>
    <dbReference type="NCBI Taxonomy" id="328185"/>
    <lineage>
        <taxon>Eukaryota</taxon>
        <taxon>Metazoa</taxon>
        <taxon>Ecdysozoa</taxon>
        <taxon>Arthropoda</taxon>
        <taxon>Hexapoda</taxon>
        <taxon>Insecta</taxon>
        <taxon>Pterygota</taxon>
        <taxon>Neoptera</taxon>
        <taxon>Paraneoptera</taxon>
        <taxon>Psocodea</taxon>
        <taxon>Troctomorpha</taxon>
        <taxon>Phthiraptera</taxon>
        <taxon>Amblycera</taxon>
        <taxon>Menoponidae</taxon>
        <taxon>Menopon</taxon>
    </lineage>
</organism>
<dbReference type="Pfam" id="PF16575">
    <property type="entry name" value="CLP1_P"/>
    <property type="match status" value="1"/>
</dbReference>
<comment type="subcellular location">
    <subcellularLocation>
        <location evidence="1">Nucleus</location>
        <location evidence="1">Nucleolus</location>
    </subcellularLocation>
</comment>
<dbReference type="InterPro" id="IPR057573">
    <property type="entry name" value="NOL9_N"/>
</dbReference>
<feature type="region of interest" description="Disordered" evidence="10">
    <location>
        <begin position="89"/>
        <end position="160"/>
    </location>
</feature>
<protein>
    <recommendedName>
        <fullName evidence="9">Polynucleotide 5'-hydroxyl-kinase NOL9</fullName>
    </recommendedName>
</protein>
<keyword evidence="8" id="KW-0539">Nucleus</keyword>
<gene>
    <name evidence="14" type="ORF">PYX00_000678</name>
</gene>
<evidence type="ECO:0000256" key="3">
    <source>
        <dbReference type="ARBA" id="ARBA00022552"/>
    </source>
</evidence>
<comment type="caution">
    <text evidence="14">The sequence shown here is derived from an EMBL/GenBank/DDBJ whole genome shotgun (WGS) entry which is preliminary data.</text>
</comment>
<comment type="similarity">
    <text evidence="2">Belongs to the Clp1 family. NOL9/GRC3 subfamily.</text>
</comment>
<dbReference type="Pfam" id="PF24419">
    <property type="entry name" value="Cupin_NOL9"/>
    <property type="match status" value="1"/>
</dbReference>
<dbReference type="InterPro" id="IPR057570">
    <property type="entry name" value="NOL9_C"/>
</dbReference>
<evidence type="ECO:0000256" key="4">
    <source>
        <dbReference type="ARBA" id="ARBA00022679"/>
    </source>
</evidence>
<dbReference type="PANTHER" id="PTHR12755:SF3">
    <property type="entry name" value="POLYNUCLEOTIDE 5'-HYDROXYL-KINASE NOL9"/>
    <property type="match status" value="1"/>
</dbReference>
<feature type="compositionally biased region" description="Acidic residues" evidence="10">
    <location>
        <begin position="126"/>
        <end position="138"/>
    </location>
</feature>
<feature type="domain" description="NOL9 N-terminal" evidence="12">
    <location>
        <begin position="168"/>
        <end position="310"/>
    </location>
</feature>
<evidence type="ECO:0000256" key="7">
    <source>
        <dbReference type="ARBA" id="ARBA00022840"/>
    </source>
</evidence>
<evidence type="ECO:0000256" key="9">
    <source>
        <dbReference type="ARBA" id="ARBA00071212"/>
    </source>
</evidence>
<sequence>MLFQFAGNYKRNAFVNTWVHECIYMNDCYTDNFFKDILLSRSHTMKPNSNWVITNTEDSNLNVVNNGNFTSYETDDVVVAVLNDSEPDPVDVKLGHGSTLRKRKKMDSSSSQNTEEVNVKQCRLEDQDDLDSPDDYVESLDAGSGTARESFSEQNENQNGCRTEVFRMEDNKYILLLPADEKFTFRGKLQLTLLSGEIEVFGYRLNHYSFYKTLDLYSPRRNMQLYVVGKQPYESLTIPELEAFLQDKLSEGDLRQLLKSFTILDSLLIIEKLNSVYSPILRHYCDEVDLFYEKEIMQQVSPVARDLECLLDLTISTDRKLFTEGYNWRRIQPQKCTVICGGKGVGKSTLLKYLINTQLMRNQSVLCLDFDPGQTEFTAPGSVSAVLVKDPLFGPNFTHSIKPEKMAFLGYVNVALNPLKYIKSVNYIIQSCREDPDLSTIPWFVNTMGFNKGIGFDIMVNVLRLLQPDVVIEICSSDRSKNYKILLEPNNVENEAVISFVPIENNVLNYRYYSLNTCARSKGIGFQGGFKPAELRDFMTLSYFSPLVSFPYNSLNAAQPFWLPFSKLTLAVNDPVEPEYILQAFNGSLVGLCNLDGIECESSMVAEDSEISSLRVVIKPEIAPCFGLGIVRGIDCSEKKIYILTPLSESDLENVNCLNLGSMSPPSCLFLKQRFLDEPGVYTDMCGSRNVQTMKRTFKYVTGALSSDSQHK</sequence>
<accession>A0AAW2IA48</accession>
<keyword evidence="6" id="KW-0418">Kinase</keyword>
<keyword evidence="3" id="KW-0698">rRNA processing</keyword>
<keyword evidence="5" id="KW-0547">Nucleotide-binding</keyword>
<dbReference type="AlphaFoldDB" id="A0AAW2IA48"/>
<evidence type="ECO:0000256" key="10">
    <source>
        <dbReference type="SAM" id="MobiDB-lite"/>
    </source>
</evidence>
<evidence type="ECO:0000256" key="2">
    <source>
        <dbReference type="ARBA" id="ARBA00011003"/>
    </source>
</evidence>
<feature type="compositionally biased region" description="Polar residues" evidence="10">
    <location>
        <begin position="147"/>
        <end position="160"/>
    </location>
</feature>
<evidence type="ECO:0000256" key="8">
    <source>
        <dbReference type="ARBA" id="ARBA00023242"/>
    </source>
</evidence>
<proteinExistence type="inferred from homology"/>
<evidence type="ECO:0000256" key="1">
    <source>
        <dbReference type="ARBA" id="ARBA00004604"/>
    </source>
</evidence>
<dbReference type="SUPFAM" id="SSF52540">
    <property type="entry name" value="P-loop containing nucleoside triphosphate hydrolases"/>
    <property type="match status" value="1"/>
</dbReference>
<dbReference type="Gene3D" id="3.40.50.300">
    <property type="entry name" value="P-loop containing nucleotide triphosphate hydrolases"/>
    <property type="match status" value="1"/>
</dbReference>
<dbReference type="GO" id="GO:0000448">
    <property type="term" value="P:cleavage in ITS2 between 5.8S rRNA and LSU-rRNA of tricistronic rRNA transcript (SSU-rRNA, 5.8S rRNA, LSU-rRNA)"/>
    <property type="evidence" value="ECO:0007669"/>
    <property type="project" value="TreeGrafter"/>
</dbReference>
<dbReference type="EMBL" id="JARGDH010000001">
    <property type="protein sequence ID" value="KAL0279034.1"/>
    <property type="molecule type" value="Genomic_DNA"/>
</dbReference>
<dbReference type="GO" id="GO:0051731">
    <property type="term" value="F:polynucleotide 5'-hydroxyl-kinase activity"/>
    <property type="evidence" value="ECO:0007669"/>
    <property type="project" value="InterPro"/>
</dbReference>
<keyword evidence="4" id="KW-0808">Transferase</keyword>
<feature type="domain" description="Clp1 P-loop" evidence="11">
    <location>
        <begin position="341"/>
        <end position="486"/>
    </location>
</feature>
<evidence type="ECO:0000259" key="13">
    <source>
        <dbReference type="Pfam" id="PF25467"/>
    </source>
</evidence>
<evidence type="ECO:0000259" key="11">
    <source>
        <dbReference type="Pfam" id="PF16575"/>
    </source>
</evidence>
<dbReference type="GO" id="GO:0005524">
    <property type="term" value="F:ATP binding"/>
    <property type="evidence" value="ECO:0007669"/>
    <property type="project" value="UniProtKB-KW"/>
</dbReference>
<feature type="domain" description="NOL9 C-terminal" evidence="13">
    <location>
        <begin position="559"/>
        <end position="664"/>
    </location>
</feature>
<dbReference type="InterPro" id="IPR032319">
    <property type="entry name" value="CLP1_P"/>
</dbReference>
<evidence type="ECO:0000256" key="6">
    <source>
        <dbReference type="ARBA" id="ARBA00022777"/>
    </source>
</evidence>
<keyword evidence="7" id="KW-0067">ATP-binding</keyword>
<dbReference type="PANTHER" id="PTHR12755">
    <property type="entry name" value="CLEAVAGE/POLYADENYLATION FACTOR IA SUBUNIT CLP1P"/>
    <property type="match status" value="1"/>
</dbReference>
<reference evidence="14" key="1">
    <citation type="journal article" date="2024" name="Gigascience">
        <title>Chromosome-level genome of the poultry shaft louse Menopon gallinae provides insight into the host-switching and adaptive evolution of parasitic lice.</title>
        <authorList>
            <person name="Xu Y."/>
            <person name="Ma L."/>
            <person name="Liu S."/>
            <person name="Liang Y."/>
            <person name="Liu Q."/>
            <person name="He Z."/>
            <person name="Tian L."/>
            <person name="Duan Y."/>
            <person name="Cai W."/>
            <person name="Li H."/>
            <person name="Song F."/>
        </authorList>
    </citation>
    <scope>NUCLEOTIDE SEQUENCE</scope>
    <source>
        <strain evidence="14">Cailab_2023a</strain>
    </source>
</reference>
<dbReference type="InterPro" id="IPR027417">
    <property type="entry name" value="P-loop_NTPase"/>
</dbReference>
<evidence type="ECO:0000313" key="14">
    <source>
        <dbReference type="EMBL" id="KAL0279034.1"/>
    </source>
</evidence>
<dbReference type="InterPro" id="IPR045116">
    <property type="entry name" value="Clp1/Grc3"/>
</dbReference>
<dbReference type="GO" id="GO:0005730">
    <property type="term" value="C:nucleolus"/>
    <property type="evidence" value="ECO:0007669"/>
    <property type="project" value="UniProtKB-SubCell"/>
</dbReference>
<evidence type="ECO:0000256" key="5">
    <source>
        <dbReference type="ARBA" id="ARBA00022741"/>
    </source>
</evidence>
<dbReference type="Pfam" id="PF25467">
    <property type="entry name" value="NOL9_C"/>
    <property type="match status" value="1"/>
</dbReference>